<dbReference type="InterPro" id="IPR052192">
    <property type="entry name" value="Insect_Ionotropic_Sensory_Rcpt"/>
</dbReference>
<dbReference type="RefSeq" id="XP_003740066.1">
    <property type="nucleotide sequence ID" value="XM_003740018.1"/>
</dbReference>
<evidence type="ECO:0000313" key="10">
    <source>
        <dbReference type="RefSeq" id="XP_003740066.1"/>
    </source>
</evidence>
<evidence type="ECO:0000256" key="8">
    <source>
        <dbReference type="SAM" id="Phobius"/>
    </source>
</evidence>
<evidence type="ECO:0000256" key="4">
    <source>
        <dbReference type="ARBA" id="ARBA00022989"/>
    </source>
</evidence>
<dbReference type="SUPFAM" id="SSF53850">
    <property type="entry name" value="Periplasmic binding protein-like II"/>
    <property type="match status" value="1"/>
</dbReference>
<feature type="transmembrane region" description="Helical" evidence="8">
    <location>
        <begin position="176"/>
        <end position="193"/>
    </location>
</feature>
<reference evidence="10" key="1">
    <citation type="submission" date="2025-08" db="UniProtKB">
        <authorList>
            <consortium name="RefSeq"/>
        </authorList>
    </citation>
    <scope>IDENTIFICATION</scope>
</reference>
<keyword evidence="7" id="KW-0325">Glycoprotein</keyword>
<keyword evidence="2" id="KW-1003">Cell membrane</keyword>
<proteinExistence type="predicted"/>
<keyword evidence="9" id="KW-1185">Reference proteome</keyword>
<gene>
    <name evidence="10" type="primary">LOC100908350</name>
</gene>
<evidence type="ECO:0000256" key="2">
    <source>
        <dbReference type="ARBA" id="ARBA00022475"/>
    </source>
</evidence>
<keyword evidence="6" id="KW-0675">Receptor</keyword>
<keyword evidence="4 8" id="KW-1133">Transmembrane helix</keyword>
<dbReference type="Proteomes" id="UP000694867">
    <property type="component" value="Unplaced"/>
</dbReference>
<feature type="transmembrane region" description="Helical" evidence="8">
    <location>
        <begin position="402"/>
        <end position="422"/>
    </location>
</feature>
<evidence type="ECO:0000256" key="5">
    <source>
        <dbReference type="ARBA" id="ARBA00023136"/>
    </source>
</evidence>
<organism evidence="9 10">
    <name type="scientific">Galendromus occidentalis</name>
    <name type="common">western predatory mite</name>
    <dbReference type="NCBI Taxonomy" id="34638"/>
    <lineage>
        <taxon>Eukaryota</taxon>
        <taxon>Metazoa</taxon>
        <taxon>Ecdysozoa</taxon>
        <taxon>Arthropoda</taxon>
        <taxon>Chelicerata</taxon>
        <taxon>Arachnida</taxon>
        <taxon>Acari</taxon>
        <taxon>Parasitiformes</taxon>
        <taxon>Mesostigmata</taxon>
        <taxon>Gamasina</taxon>
        <taxon>Phytoseioidea</taxon>
        <taxon>Phytoseiidae</taxon>
        <taxon>Typhlodrominae</taxon>
        <taxon>Galendromus</taxon>
    </lineage>
</organism>
<dbReference type="PANTHER" id="PTHR42643:SF38">
    <property type="entry name" value="IONOTROPIC RECEPTOR 100A"/>
    <property type="match status" value="1"/>
</dbReference>
<sequence length="448" mass="50969">MKFANVTLKCAYTNFIPMVIMYHENNDPNGRKRMWGLVGSAFANITSSLGIDYELIEPPDGIHGGPLENGSYDGTMGLVKRNEVDIASGPFPLTGDLFDNFLTFYPFKFIDLAIIGGFQKEYESHPFVSILEFNVEVRWTYLAIILFSTLLSGFLMHRYREMGAPERDTSSPLTDSFLGLYAFTLGTGSLAHFNHLAIRLLYLGWSVGMFFLVCYFTSWVCASSAVKTPTPRINNVATLTKYPHIVPYILKGCSLLKEFKECPLPHYRELYRMVKDNDGERIPSEQFEIENLQKVTNNEGVIISDVPCVESHMWRCSLLKGMMYVAEERIAQMQFTWAAVWELDPKIVAAINERVHWITEMAVPWMRSFDINPKLEDCLIRGKSKQRTTFIDLGLFDVAAAFYLHLFLCGFSISLLIGEVIMRSCRDKSGRLKDYSFGSFTRLSTPSS</sequence>
<dbReference type="PANTHER" id="PTHR42643">
    <property type="entry name" value="IONOTROPIC RECEPTOR 20A-RELATED"/>
    <property type="match status" value="1"/>
</dbReference>
<evidence type="ECO:0000313" key="9">
    <source>
        <dbReference type="Proteomes" id="UP000694867"/>
    </source>
</evidence>
<dbReference type="AlphaFoldDB" id="A0AAJ6VW76"/>
<dbReference type="GeneID" id="100908350"/>
<feature type="transmembrane region" description="Helical" evidence="8">
    <location>
        <begin position="139"/>
        <end position="156"/>
    </location>
</feature>
<evidence type="ECO:0000256" key="1">
    <source>
        <dbReference type="ARBA" id="ARBA00004651"/>
    </source>
</evidence>
<feature type="transmembrane region" description="Helical" evidence="8">
    <location>
        <begin position="200"/>
        <end position="220"/>
    </location>
</feature>
<keyword evidence="3 8" id="KW-0812">Transmembrane</keyword>
<name>A0AAJ6VW76_9ACAR</name>
<dbReference type="GO" id="GO:0005886">
    <property type="term" value="C:plasma membrane"/>
    <property type="evidence" value="ECO:0007669"/>
    <property type="project" value="UniProtKB-SubCell"/>
</dbReference>
<accession>A0AAJ6VW76</accession>
<evidence type="ECO:0000256" key="7">
    <source>
        <dbReference type="ARBA" id="ARBA00023180"/>
    </source>
</evidence>
<dbReference type="KEGG" id="goe:100908350"/>
<evidence type="ECO:0000256" key="6">
    <source>
        <dbReference type="ARBA" id="ARBA00023170"/>
    </source>
</evidence>
<protein>
    <submittedName>
        <fullName evidence="10">Uncharacterized protein LOC100908350</fullName>
    </submittedName>
</protein>
<comment type="subcellular location">
    <subcellularLocation>
        <location evidence="1">Cell membrane</location>
        <topology evidence="1">Multi-pass membrane protein</topology>
    </subcellularLocation>
</comment>
<dbReference type="Gene3D" id="3.40.190.10">
    <property type="entry name" value="Periplasmic binding protein-like II"/>
    <property type="match status" value="1"/>
</dbReference>
<keyword evidence="5 8" id="KW-0472">Membrane</keyword>
<evidence type="ECO:0000256" key="3">
    <source>
        <dbReference type="ARBA" id="ARBA00022692"/>
    </source>
</evidence>